<keyword evidence="3" id="KW-1185">Reference proteome</keyword>
<comment type="caution">
    <text evidence="2">The sequence shown here is derived from an EMBL/GenBank/DDBJ whole genome shotgun (WGS) entry which is preliminary data.</text>
</comment>
<proteinExistence type="predicted"/>
<dbReference type="RefSeq" id="WP_369328713.1">
    <property type="nucleotide sequence ID" value="NZ_JAULBC010000002.1"/>
</dbReference>
<dbReference type="Gene3D" id="3.30.2310.20">
    <property type="entry name" value="RelE-like"/>
    <property type="match status" value="1"/>
</dbReference>
<name>A0ABV3ZBR5_9BACT</name>
<dbReference type="Pfam" id="PF05016">
    <property type="entry name" value="ParE_toxin"/>
    <property type="match status" value="1"/>
</dbReference>
<sequence>MSYKIEFHPEALKEIQESYSWYEDRSAGLGKRFIEAIDYRLSLILNDPERYPKKKASYREISIHIFPYIIIYEILKKEKIILVYYVFHMKKNPKRKFRRSSK</sequence>
<reference evidence="2 3" key="1">
    <citation type="submission" date="2023-07" db="EMBL/GenBank/DDBJ databases">
        <authorList>
            <person name="Lian W.-H."/>
        </authorList>
    </citation>
    <scope>NUCLEOTIDE SEQUENCE [LARGE SCALE GENOMIC DNA]</scope>
    <source>
        <strain evidence="2 3">SYSU DXS3180</strain>
    </source>
</reference>
<organism evidence="2 3">
    <name type="scientific">Danxiaibacter flavus</name>
    <dbReference type="NCBI Taxonomy" id="3049108"/>
    <lineage>
        <taxon>Bacteria</taxon>
        <taxon>Pseudomonadati</taxon>
        <taxon>Bacteroidota</taxon>
        <taxon>Chitinophagia</taxon>
        <taxon>Chitinophagales</taxon>
        <taxon>Chitinophagaceae</taxon>
        <taxon>Danxiaibacter</taxon>
    </lineage>
</organism>
<dbReference type="InterPro" id="IPR035093">
    <property type="entry name" value="RelE/ParE_toxin_dom_sf"/>
</dbReference>
<dbReference type="EMBL" id="JAULBC010000002">
    <property type="protein sequence ID" value="MEX6687309.1"/>
    <property type="molecule type" value="Genomic_DNA"/>
</dbReference>
<evidence type="ECO:0000313" key="3">
    <source>
        <dbReference type="Proteomes" id="UP001560573"/>
    </source>
</evidence>
<protein>
    <submittedName>
        <fullName evidence="2">Type II toxin-antitoxin system RelE/ParE family toxin</fullName>
    </submittedName>
</protein>
<evidence type="ECO:0000256" key="1">
    <source>
        <dbReference type="ARBA" id="ARBA00022649"/>
    </source>
</evidence>
<dbReference type="Proteomes" id="UP001560573">
    <property type="component" value="Unassembled WGS sequence"/>
</dbReference>
<dbReference type="InterPro" id="IPR007712">
    <property type="entry name" value="RelE/ParE_toxin"/>
</dbReference>
<keyword evidence="1" id="KW-1277">Toxin-antitoxin system</keyword>
<dbReference type="SUPFAM" id="SSF143011">
    <property type="entry name" value="RelE-like"/>
    <property type="match status" value="1"/>
</dbReference>
<accession>A0ABV3ZBR5</accession>
<gene>
    <name evidence="2" type="ORF">QTN47_07370</name>
</gene>
<evidence type="ECO:0000313" key="2">
    <source>
        <dbReference type="EMBL" id="MEX6687309.1"/>
    </source>
</evidence>